<dbReference type="SUPFAM" id="SSF53335">
    <property type="entry name" value="S-adenosyl-L-methionine-dependent methyltransferases"/>
    <property type="match status" value="1"/>
</dbReference>
<dbReference type="PANTHER" id="PTHR43712:SF2">
    <property type="entry name" value="O-METHYLTRANSFERASE CICE"/>
    <property type="match status" value="1"/>
</dbReference>
<evidence type="ECO:0000256" key="2">
    <source>
        <dbReference type="ARBA" id="ARBA00022679"/>
    </source>
</evidence>
<dbReference type="EMBL" id="JAWWNJ010000005">
    <property type="protein sequence ID" value="KAK7055488.1"/>
    <property type="molecule type" value="Genomic_DNA"/>
</dbReference>
<protein>
    <submittedName>
        <fullName evidence="5">S-adenosyl-L-methionine-dependent methyltransferase</fullName>
    </submittedName>
</protein>
<proteinExistence type="predicted"/>
<dbReference type="GO" id="GO:0008171">
    <property type="term" value="F:O-methyltransferase activity"/>
    <property type="evidence" value="ECO:0007669"/>
    <property type="project" value="InterPro"/>
</dbReference>
<dbReference type="AlphaFoldDB" id="A0AAW0DX51"/>
<accession>A0AAW0DX51</accession>
<dbReference type="InterPro" id="IPR029063">
    <property type="entry name" value="SAM-dependent_MTases_sf"/>
</dbReference>
<feature type="domain" description="O-methyltransferase C-terminal" evidence="4">
    <location>
        <begin position="275"/>
        <end position="450"/>
    </location>
</feature>
<evidence type="ECO:0000259" key="4">
    <source>
        <dbReference type="Pfam" id="PF00891"/>
    </source>
</evidence>
<dbReference type="Pfam" id="PF00891">
    <property type="entry name" value="Methyltransf_2"/>
    <property type="match status" value="1"/>
</dbReference>
<keyword evidence="2" id="KW-0808">Transferase</keyword>
<dbReference type="GO" id="GO:0032259">
    <property type="term" value="P:methylation"/>
    <property type="evidence" value="ECO:0007669"/>
    <property type="project" value="UniProtKB-KW"/>
</dbReference>
<comment type="caution">
    <text evidence="5">The sequence shown here is derived from an EMBL/GenBank/DDBJ whole genome shotgun (WGS) entry which is preliminary data.</text>
</comment>
<evidence type="ECO:0000313" key="5">
    <source>
        <dbReference type="EMBL" id="KAK7055488.1"/>
    </source>
</evidence>
<dbReference type="Gene3D" id="3.40.50.150">
    <property type="entry name" value="Vaccinia Virus protein VP39"/>
    <property type="match status" value="1"/>
</dbReference>
<gene>
    <name evidence="5" type="ORF">R3P38DRAFT_2847354</name>
</gene>
<dbReference type="CDD" id="cd02440">
    <property type="entry name" value="AdoMet_MTases"/>
    <property type="match status" value="1"/>
</dbReference>
<dbReference type="InterPro" id="IPR036388">
    <property type="entry name" value="WH-like_DNA-bd_sf"/>
</dbReference>
<evidence type="ECO:0000256" key="1">
    <source>
        <dbReference type="ARBA" id="ARBA00022603"/>
    </source>
</evidence>
<keyword evidence="3" id="KW-0949">S-adenosyl-L-methionine</keyword>
<dbReference type="InterPro" id="IPR016461">
    <property type="entry name" value="COMT-like"/>
</dbReference>
<reference evidence="5 6" key="1">
    <citation type="journal article" date="2024" name="J Genomics">
        <title>Draft genome sequencing and assembly of Favolaschia claudopus CIRM-BRFM 2984 isolated from oak limbs.</title>
        <authorList>
            <person name="Navarro D."/>
            <person name="Drula E."/>
            <person name="Chaduli D."/>
            <person name="Cazenave R."/>
            <person name="Ahrendt S."/>
            <person name="Wang J."/>
            <person name="Lipzen A."/>
            <person name="Daum C."/>
            <person name="Barry K."/>
            <person name="Grigoriev I.V."/>
            <person name="Favel A."/>
            <person name="Rosso M.N."/>
            <person name="Martin F."/>
        </authorList>
    </citation>
    <scope>NUCLEOTIDE SEQUENCE [LARGE SCALE GENOMIC DNA]</scope>
    <source>
        <strain evidence="5 6">CIRM-BRFM 2984</strain>
    </source>
</reference>
<name>A0AAW0DX51_9AGAR</name>
<dbReference type="Gene3D" id="1.10.10.10">
    <property type="entry name" value="Winged helix-like DNA-binding domain superfamily/Winged helix DNA-binding domain"/>
    <property type="match status" value="1"/>
</dbReference>
<dbReference type="PROSITE" id="PS51683">
    <property type="entry name" value="SAM_OMT_II"/>
    <property type="match status" value="1"/>
</dbReference>
<evidence type="ECO:0000313" key="6">
    <source>
        <dbReference type="Proteomes" id="UP001362999"/>
    </source>
</evidence>
<dbReference type="InterPro" id="IPR036390">
    <property type="entry name" value="WH_DNA-bd_sf"/>
</dbReference>
<dbReference type="Proteomes" id="UP001362999">
    <property type="component" value="Unassembled WGS sequence"/>
</dbReference>
<keyword evidence="1 5" id="KW-0489">Methyltransferase</keyword>
<dbReference type="SUPFAM" id="SSF46785">
    <property type="entry name" value="Winged helix' DNA-binding domain"/>
    <property type="match status" value="1"/>
</dbReference>
<dbReference type="InterPro" id="IPR001077">
    <property type="entry name" value="COMT_C"/>
</dbReference>
<organism evidence="5 6">
    <name type="scientific">Favolaschia claudopus</name>
    <dbReference type="NCBI Taxonomy" id="2862362"/>
    <lineage>
        <taxon>Eukaryota</taxon>
        <taxon>Fungi</taxon>
        <taxon>Dikarya</taxon>
        <taxon>Basidiomycota</taxon>
        <taxon>Agaricomycotina</taxon>
        <taxon>Agaricomycetes</taxon>
        <taxon>Agaricomycetidae</taxon>
        <taxon>Agaricales</taxon>
        <taxon>Marasmiineae</taxon>
        <taxon>Mycenaceae</taxon>
        <taxon>Favolaschia</taxon>
    </lineage>
</organism>
<keyword evidence="6" id="KW-1185">Reference proteome</keyword>
<dbReference type="PANTHER" id="PTHR43712">
    <property type="entry name" value="PUTATIVE (AFU_ORTHOLOGUE AFUA_4G14580)-RELATED"/>
    <property type="match status" value="1"/>
</dbReference>
<evidence type="ECO:0000256" key="3">
    <source>
        <dbReference type="ARBA" id="ARBA00022691"/>
    </source>
</evidence>
<sequence length="471" mass="51963">MASTLLELSNLISSSIATVDARCKALSRTYPDLDNPANAPEDENVVHDAEIAEAASIAIAAASQLIANLNSPARTMLETSLMCLVSAALGVVSASATAEIVREAGPQGAHINDIAKKNGMDPMKIARVLRPLATQHIFREVAPDVFAHNRISTTLDTGKSPEDILAAPENKHQNEQGYAAIIELNTDETFKAGAYIRDVVFSSRRNNTEEQHDELDTPLNRAFSTHTNLFSWYEQPENRVRFRRFGMAMDAARRVNPPDTRSQRYPWATLPEGTIVADIGAGIGSVSMVVAKANPKVKILIQDKAAVIEEAKEFWEKELPGSSADGRVTFQEHDFFGPQPAKEADIFLLCRICHDWSDSYVLRILKHLRQAAKPTARLLIQERIIPFVCGEDNSLHHVPGAMLSTTPPKPLLANGGRIVSYLIDMQMMALLSGSERTLPHYWKLAKAAGWEIERVYREGADPMNQMVLRPV</sequence>